<feature type="region of interest" description="Disordered" evidence="1">
    <location>
        <begin position="558"/>
        <end position="589"/>
    </location>
</feature>
<reference evidence="2 3" key="1">
    <citation type="submission" date="2022-05" db="EMBL/GenBank/DDBJ databases">
        <authorList>
            <consortium name="Genoscope - CEA"/>
            <person name="William W."/>
        </authorList>
    </citation>
    <scope>NUCLEOTIDE SEQUENCE [LARGE SCALE GENOMIC DNA]</scope>
</reference>
<sequence length="613" mass="70322">MRKLCTFQVNEKPCLMILLLDDFHNIHVIRQPDTTTTSQAVHMASCLVDVHDTLPAIRIPDATNVKLHREVLVTCGTEQRMCRGGICVETVLKVLEKFMTDYHHSYLESLPAKCKEFDSTAAKACLQELRVYTGGADKSDFDSMSSVLLIDEMESKLRSTNDVKEIINHIMTEHTIINSYLQKHVMLLPGDWGVWYNLKKLICTEANHLPQSHLSIVPLVGQFHVAYNATMDTIQLFHFIHEEVGKHVFGPHYRLAKKPKPFRWSLHVTLIHGGWLLVRDDILNKFKGCKCPEYLMMIHLLEEVNPLVFFHYPVIFRSGNYNALHSSMMRLTLFFIYMERHHYNKSSLSWISDEEYLKQQLPDYRTLLSSHSNVITEKKVEIHHSPLRQHTTSQSTATQIQQVARILNGQKYKGTFCQEYVNPYQRGNSEKDLTYLIGLTAEYLVNKFEKIAQNKSTNHISGNGTNARFKLPSFGTEVDRKCMPLGFRWGRNSMPDDTLECDLATCSLTESSPVQLLACGHSFHAECLKNDGQLLPCHLCWPKLKKEVTKLANSWNKGILHPQESTPSRELPENPTNTDSRTEDVPNVATRERGYYLSDSLSDDLKNKIQSFI</sequence>
<evidence type="ECO:0008006" key="4">
    <source>
        <dbReference type="Google" id="ProtNLM"/>
    </source>
</evidence>
<organism evidence="2 3">
    <name type="scientific">Porites evermanni</name>
    <dbReference type="NCBI Taxonomy" id="104178"/>
    <lineage>
        <taxon>Eukaryota</taxon>
        <taxon>Metazoa</taxon>
        <taxon>Cnidaria</taxon>
        <taxon>Anthozoa</taxon>
        <taxon>Hexacorallia</taxon>
        <taxon>Scleractinia</taxon>
        <taxon>Fungiina</taxon>
        <taxon>Poritidae</taxon>
        <taxon>Porites</taxon>
    </lineage>
</organism>
<dbReference type="Proteomes" id="UP001159427">
    <property type="component" value="Unassembled WGS sequence"/>
</dbReference>
<gene>
    <name evidence="2" type="ORF">PEVE_00007009</name>
</gene>
<comment type="caution">
    <text evidence="2">The sequence shown here is derived from an EMBL/GenBank/DDBJ whole genome shotgun (WGS) entry which is preliminary data.</text>
</comment>
<accession>A0ABN8QXG3</accession>
<proteinExistence type="predicted"/>
<evidence type="ECO:0000313" key="2">
    <source>
        <dbReference type="EMBL" id="CAH3169814.1"/>
    </source>
</evidence>
<evidence type="ECO:0000313" key="3">
    <source>
        <dbReference type="Proteomes" id="UP001159427"/>
    </source>
</evidence>
<evidence type="ECO:0000256" key="1">
    <source>
        <dbReference type="SAM" id="MobiDB-lite"/>
    </source>
</evidence>
<keyword evidence="3" id="KW-1185">Reference proteome</keyword>
<name>A0ABN8QXG3_9CNID</name>
<protein>
    <recommendedName>
        <fullName evidence="4">RING-type domain-containing protein</fullName>
    </recommendedName>
</protein>
<dbReference type="CDD" id="cd16448">
    <property type="entry name" value="RING-H2"/>
    <property type="match status" value="1"/>
</dbReference>
<feature type="non-terminal residue" evidence="2">
    <location>
        <position position="613"/>
    </location>
</feature>
<feature type="compositionally biased region" description="Basic and acidic residues" evidence="1">
    <location>
        <begin position="580"/>
        <end position="589"/>
    </location>
</feature>
<dbReference type="EMBL" id="CALNXI010001464">
    <property type="protein sequence ID" value="CAH3169814.1"/>
    <property type="molecule type" value="Genomic_DNA"/>
</dbReference>
<feature type="compositionally biased region" description="Polar residues" evidence="1">
    <location>
        <begin position="563"/>
        <end position="579"/>
    </location>
</feature>